<evidence type="ECO:0000256" key="1">
    <source>
        <dbReference type="SAM" id="Phobius"/>
    </source>
</evidence>
<feature type="transmembrane region" description="Helical" evidence="1">
    <location>
        <begin position="247"/>
        <end position="269"/>
    </location>
</feature>
<sequence length="422" mass="47952">MSYEEVEDVEKALQWTPDDTVMDVARRRYPVVDSDIEALFLGRLDDTIDHFRLEIRLPRVHVGKLAQSSDTRTRWADVVNSIKLPTCALVVTVSTAILSILSHHPLGKVLLPYFSCIVTFLSSIPSIRKRLLTKSSWLLAQFDSVQTQVETAMDEIASRGFQILHTTESTMNQALAPINVKLAAITRVESMLKTIKPDIDIPDPSDVKRSFEGLKEKLQNGFSNARELIHVRRSLPSPFQSPENFEWYIVIPYLVAMLAVQLVLAYMSQKKADPLEETNMNPAEVDKEWYLLWTAVQTYITAVGQILLAFLLTQLHSLVFFLNQEIGVFEGNINQELRRTVGGVFEDIFRRGFQLVKAKFLDLLEKVNQLEAPIEKLKAKFPDVLENPEFSELASLVKDNLAGKVQKKRENILTHLSKIFGD</sequence>
<gene>
    <name evidence="2" type="ORF">FisN_25Hh166</name>
</gene>
<keyword evidence="1" id="KW-0472">Membrane</keyword>
<feature type="transmembrane region" description="Helical" evidence="1">
    <location>
        <begin position="289"/>
        <end position="312"/>
    </location>
</feature>
<dbReference type="AlphaFoldDB" id="A0A1Z5JWG5"/>
<protein>
    <submittedName>
        <fullName evidence="2">Uncharacterized protein</fullName>
    </submittedName>
</protein>
<accession>A0A1Z5JWG5</accession>
<keyword evidence="3" id="KW-1185">Reference proteome</keyword>
<comment type="caution">
    <text evidence="2">The sequence shown here is derived from an EMBL/GenBank/DDBJ whole genome shotgun (WGS) entry which is preliminary data.</text>
</comment>
<dbReference type="InParanoid" id="A0A1Z5JWG5"/>
<evidence type="ECO:0000313" key="2">
    <source>
        <dbReference type="EMBL" id="GAX18182.1"/>
    </source>
</evidence>
<feature type="transmembrane region" description="Helical" evidence="1">
    <location>
        <begin position="82"/>
        <end position="103"/>
    </location>
</feature>
<dbReference type="Proteomes" id="UP000198406">
    <property type="component" value="Unassembled WGS sequence"/>
</dbReference>
<dbReference type="OrthoDB" id="52762at2759"/>
<feature type="transmembrane region" description="Helical" evidence="1">
    <location>
        <begin position="109"/>
        <end position="127"/>
    </location>
</feature>
<evidence type="ECO:0000313" key="3">
    <source>
        <dbReference type="Proteomes" id="UP000198406"/>
    </source>
</evidence>
<keyword evidence="1" id="KW-0812">Transmembrane</keyword>
<organism evidence="2 3">
    <name type="scientific">Fistulifera solaris</name>
    <name type="common">Oleaginous diatom</name>
    <dbReference type="NCBI Taxonomy" id="1519565"/>
    <lineage>
        <taxon>Eukaryota</taxon>
        <taxon>Sar</taxon>
        <taxon>Stramenopiles</taxon>
        <taxon>Ochrophyta</taxon>
        <taxon>Bacillariophyta</taxon>
        <taxon>Bacillariophyceae</taxon>
        <taxon>Bacillariophycidae</taxon>
        <taxon>Naviculales</taxon>
        <taxon>Naviculaceae</taxon>
        <taxon>Fistulifera</taxon>
    </lineage>
</organism>
<proteinExistence type="predicted"/>
<keyword evidence="1" id="KW-1133">Transmembrane helix</keyword>
<reference evidence="2 3" key="1">
    <citation type="journal article" date="2015" name="Plant Cell">
        <title>Oil accumulation by the oleaginous diatom Fistulifera solaris as revealed by the genome and transcriptome.</title>
        <authorList>
            <person name="Tanaka T."/>
            <person name="Maeda Y."/>
            <person name="Veluchamy A."/>
            <person name="Tanaka M."/>
            <person name="Abida H."/>
            <person name="Marechal E."/>
            <person name="Bowler C."/>
            <person name="Muto M."/>
            <person name="Sunaga Y."/>
            <person name="Tanaka M."/>
            <person name="Yoshino T."/>
            <person name="Taniguchi T."/>
            <person name="Fukuda Y."/>
            <person name="Nemoto M."/>
            <person name="Matsumoto M."/>
            <person name="Wong P.S."/>
            <person name="Aburatani S."/>
            <person name="Fujibuchi W."/>
        </authorList>
    </citation>
    <scope>NUCLEOTIDE SEQUENCE [LARGE SCALE GENOMIC DNA]</scope>
    <source>
        <strain evidence="2 3">JPCC DA0580</strain>
    </source>
</reference>
<name>A0A1Z5JWG5_FISSO</name>
<dbReference type="EMBL" id="BDSP01000124">
    <property type="protein sequence ID" value="GAX18182.1"/>
    <property type="molecule type" value="Genomic_DNA"/>
</dbReference>